<dbReference type="Proteomes" id="UP000005222">
    <property type="component" value="Chromosome L"/>
</dbReference>
<dbReference type="eggNOG" id="KOG4132">
    <property type="taxonomic scope" value="Eukaryota"/>
</dbReference>
<dbReference type="InterPro" id="IPR003754">
    <property type="entry name" value="4pyrrol_synth_uPrphyn_synth"/>
</dbReference>
<dbReference type="Proteomes" id="UP000005222">
    <property type="component" value="Chromosome K"/>
</dbReference>
<evidence type="ECO:0000259" key="1">
    <source>
        <dbReference type="Pfam" id="PF02602"/>
    </source>
</evidence>
<evidence type="ECO:0000313" key="2">
    <source>
        <dbReference type="EMBL" id="CCE83768.1"/>
    </source>
</evidence>
<sequence>MDNQIILLKNRSIPKDNYEEKFVSNNFHTQFIPLLEHTHYDREATKRYLISKEFKSTPYFIVTSQRAVESIMDCLNDISDTEIKTNMFSKVAYTVGPATSKVLQENGFKDVRGGDDANNGAALAEVILNDMDKSCPIVFFTGKVRRDIIPQALQKAGVDLTELVVYKTEDRSDINENFDKALDLVRSQSLNKQPWIVFFSPQGTKYIVEKLKEVGKSNFKIASIGPTTETFLIEKDLPPTLVSKKPEPNSLFESIAQFNEHS</sequence>
<dbReference type="OrthoDB" id="5595751at2759"/>
<dbReference type="GO" id="GO:0005829">
    <property type="term" value="C:cytosol"/>
    <property type="evidence" value="ECO:0007669"/>
    <property type="project" value="TreeGrafter"/>
</dbReference>
<name>G8Y8K4_PICSO</name>
<dbReference type="PANTHER" id="PTHR12390">
    <property type="entry name" value="UROPORPHYRINOGEN III SYNTHASE"/>
    <property type="match status" value="1"/>
</dbReference>
<dbReference type="Gene3D" id="3.40.50.10090">
    <property type="match status" value="2"/>
</dbReference>
<dbReference type="GO" id="GO:0006782">
    <property type="term" value="P:protoporphyrinogen IX biosynthetic process"/>
    <property type="evidence" value="ECO:0007669"/>
    <property type="project" value="UniProtKB-UniPathway"/>
</dbReference>
<dbReference type="InParanoid" id="G8Y8K4"/>
<evidence type="ECO:0000313" key="4">
    <source>
        <dbReference type="Proteomes" id="UP000005222"/>
    </source>
</evidence>
<dbReference type="GO" id="GO:0004852">
    <property type="term" value="F:uroporphyrinogen-III synthase activity"/>
    <property type="evidence" value="ECO:0007669"/>
    <property type="project" value="InterPro"/>
</dbReference>
<dbReference type="STRING" id="559304.G8Y8K4"/>
<dbReference type="HOGENOM" id="CLU_051874_0_1_1"/>
<dbReference type="SUPFAM" id="SSF69618">
    <property type="entry name" value="HemD-like"/>
    <property type="match status" value="1"/>
</dbReference>
<evidence type="ECO:0000313" key="3">
    <source>
        <dbReference type="EMBL" id="CCE84799.1"/>
    </source>
</evidence>
<dbReference type="InterPro" id="IPR039793">
    <property type="entry name" value="UROS/Hem4"/>
</dbReference>
<reference evidence="4" key="2">
    <citation type="journal article" date="2012" name="G3 (Bethesda)">
        <title>Pichia sorbitophila, an interspecies yeast hybrid reveals early steps of genome resolution following polyploidization.</title>
        <authorList>
            <person name="Leh Louis V."/>
            <person name="Despons L."/>
            <person name="Friedrich A."/>
            <person name="Martin T."/>
            <person name="Durrens P."/>
            <person name="Casaregola S."/>
            <person name="Neuveglise C."/>
            <person name="Fairhead C."/>
            <person name="Marck C."/>
            <person name="Cruz J.A."/>
            <person name="Straub M.L."/>
            <person name="Kugler V."/>
            <person name="Sacerdot C."/>
            <person name="Uzunov Z."/>
            <person name="Thierry A."/>
            <person name="Weiss S."/>
            <person name="Bleykasten C."/>
            <person name="De Montigny J."/>
            <person name="Jacques N."/>
            <person name="Jung P."/>
            <person name="Lemaire M."/>
            <person name="Mallet S."/>
            <person name="Morel G."/>
            <person name="Richard G.F."/>
            <person name="Sarkar A."/>
            <person name="Savel G."/>
            <person name="Schacherer J."/>
            <person name="Seret M.L."/>
            <person name="Talla E."/>
            <person name="Samson G."/>
            <person name="Jubin C."/>
            <person name="Poulain J."/>
            <person name="Vacherie B."/>
            <person name="Barbe V."/>
            <person name="Pelletier E."/>
            <person name="Sherman D.J."/>
            <person name="Westhof E."/>
            <person name="Weissenbach J."/>
            <person name="Baret P.V."/>
            <person name="Wincker P."/>
            <person name="Gaillardin C."/>
            <person name="Dujon B."/>
            <person name="Souciet J.L."/>
        </authorList>
    </citation>
    <scope>NUCLEOTIDE SEQUENCE [LARGE SCALE GENOMIC DNA]</scope>
    <source>
        <strain evidence="4">ATCC MYA-4447 / BCRC 22081 / CBS 7064 / NBRC 10061 / NRRL Y-12695</strain>
    </source>
</reference>
<dbReference type="Pfam" id="PF02602">
    <property type="entry name" value="HEM4"/>
    <property type="match status" value="1"/>
</dbReference>
<feature type="domain" description="Tetrapyrrole biosynthesis uroporphyrinogen III synthase" evidence="1">
    <location>
        <begin position="18"/>
        <end position="253"/>
    </location>
</feature>
<accession>G8Y8K4</accession>
<reference evidence="2" key="1">
    <citation type="submission" date="2011-10" db="EMBL/GenBank/DDBJ databases">
        <authorList>
            <person name="Genoscope - CEA"/>
        </authorList>
    </citation>
    <scope>NUCLEOTIDE SEQUENCE</scope>
</reference>
<dbReference type="EMBL" id="FO082048">
    <property type="protein sequence ID" value="CCE84799.1"/>
    <property type="molecule type" value="Genomic_DNA"/>
</dbReference>
<dbReference type="GO" id="GO:0006780">
    <property type="term" value="P:uroporphyrinogen III biosynthetic process"/>
    <property type="evidence" value="ECO:0007669"/>
    <property type="project" value="InterPro"/>
</dbReference>
<protein>
    <submittedName>
        <fullName evidence="2">Piso0_004355 protein</fullName>
    </submittedName>
</protein>
<dbReference type="AlphaFoldDB" id="G8Y8K4"/>
<gene>
    <name evidence="2" type="primary">Piso0_004355</name>
    <name evidence="2" type="ORF">GNLVRS01_PISO0K15058g</name>
    <name evidence="3" type="ORF">GNLVRS01_PISO0L15059g</name>
</gene>
<dbReference type="UniPathway" id="UPA00251">
    <property type="reaction ID" value="UER00320"/>
</dbReference>
<dbReference type="CDD" id="cd06578">
    <property type="entry name" value="HemD"/>
    <property type="match status" value="1"/>
</dbReference>
<proteinExistence type="predicted"/>
<keyword evidence="4" id="KW-1185">Reference proteome</keyword>
<dbReference type="InterPro" id="IPR036108">
    <property type="entry name" value="4pyrrol_syn_uPrphyn_synt_sf"/>
</dbReference>
<organism evidence="2 4">
    <name type="scientific">Pichia sorbitophila (strain ATCC MYA-4447 / BCRC 22081 / CBS 7064 / NBRC 10061 / NRRL Y-12695)</name>
    <name type="common">Hybrid yeast</name>
    <dbReference type="NCBI Taxonomy" id="559304"/>
    <lineage>
        <taxon>Eukaryota</taxon>
        <taxon>Fungi</taxon>
        <taxon>Dikarya</taxon>
        <taxon>Ascomycota</taxon>
        <taxon>Saccharomycotina</taxon>
        <taxon>Pichiomycetes</taxon>
        <taxon>Debaryomycetaceae</taxon>
        <taxon>Millerozyma</taxon>
    </lineage>
</organism>
<dbReference type="FunCoup" id="G8Y8K4">
    <property type="interactions" value="214"/>
</dbReference>
<dbReference type="EMBL" id="FO082049">
    <property type="protein sequence ID" value="CCE83768.1"/>
    <property type="molecule type" value="Genomic_DNA"/>
</dbReference>
<dbReference type="PANTHER" id="PTHR12390:SF0">
    <property type="entry name" value="UROPORPHYRINOGEN-III SYNTHASE"/>
    <property type="match status" value="1"/>
</dbReference>